<dbReference type="AlphaFoldDB" id="A0A918NXX7"/>
<evidence type="ECO:0000313" key="3">
    <source>
        <dbReference type="Proteomes" id="UP000619244"/>
    </source>
</evidence>
<dbReference type="Pfam" id="PF11796">
    <property type="entry name" value="DUF3323"/>
    <property type="match status" value="1"/>
</dbReference>
<dbReference type="EMBL" id="BMVU01000057">
    <property type="protein sequence ID" value="GGY05885.1"/>
    <property type="molecule type" value="Genomic_DNA"/>
</dbReference>
<feature type="domain" description="Conserved hypothetical protein CHP02679 N terminus" evidence="1">
    <location>
        <begin position="44"/>
        <end position="83"/>
    </location>
</feature>
<accession>A0A918NXX7</accession>
<name>A0A918NXX7_9ACTN</name>
<protein>
    <recommendedName>
        <fullName evidence="1">Conserved hypothetical protein CHP02679 N terminus domain-containing protein</fullName>
    </recommendedName>
</protein>
<proteinExistence type="predicted"/>
<organism evidence="2 3">
    <name type="scientific">Streptomyces minutiscleroticus</name>
    <dbReference type="NCBI Taxonomy" id="68238"/>
    <lineage>
        <taxon>Bacteria</taxon>
        <taxon>Bacillati</taxon>
        <taxon>Actinomycetota</taxon>
        <taxon>Actinomycetes</taxon>
        <taxon>Kitasatosporales</taxon>
        <taxon>Streptomycetaceae</taxon>
        <taxon>Streptomyces</taxon>
    </lineage>
</organism>
<dbReference type="InterPro" id="IPR024466">
    <property type="entry name" value="CHP02679_N"/>
</dbReference>
<sequence length="86" mass="9402">MTRPEGAGRHTPDADAVAFLTRPGLTRLWTAARARPERNGLQPTGTVGLQHLDPQEREALSLLLAKPFTGPTATIRLADLDTRPRH</sequence>
<evidence type="ECO:0000313" key="2">
    <source>
        <dbReference type="EMBL" id="GGY05885.1"/>
    </source>
</evidence>
<dbReference type="Proteomes" id="UP000619244">
    <property type="component" value="Unassembled WGS sequence"/>
</dbReference>
<reference evidence="2" key="1">
    <citation type="journal article" date="2014" name="Int. J. Syst. Evol. Microbiol.">
        <title>Complete genome sequence of Corynebacterium casei LMG S-19264T (=DSM 44701T), isolated from a smear-ripened cheese.</title>
        <authorList>
            <consortium name="US DOE Joint Genome Institute (JGI-PGF)"/>
            <person name="Walter F."/>
            <person name="Albersmeier A."/>
            <person name="Kalinowski J."/>
            <person name="Ruckert C."/>
        </authorList>
    </citation>
    <scope>NUCLEOTIDE SEQUENCE</scope>
    <source>
        <strain evidence="2">JCM 4790</strain>
    </source>
</reference>
<comment type="caution">
    <text evidence="2">The sequence shown here is derived from an EMBL/GenBank/DDBJ whole genome shotgun (WGS) entry which is preliminary data.</text>
</comment>
<keyword evidence="3" id="KW-1185">Reference proteome</keyword>
<gene>
    <name evidence="2" type="ORF">GCM10010358_69090</name>
</gene>
<reference evidence="2" key="2">
    <citation type="submission" date="2020-09" db="EMBL/GenBank/DDBJ databases">
        <authorList>
            <person name="Sun Q."/>
            <person name="Ohkuma M."/>
        </authorList>
    </citation>
    <scope>NUCLEOTIDE SEQUENCE</scope>
    <source>
        <strain evidence="2">JCM 4790</strain>
    </source>
</reference>
<evidence type="ECO:0000259" key="1">
    <source>
        <dbReference type="Pfam" id="PF11796"/>
    </source>
</evidence>